<dbReference type="InterPro" id="IPR003374">
    <property type="entry name" value="ApbE-like_sf"/>
</dbReference>
<dbReference type="EMBL" id="CP028940">
    <property type="protein sequence ID" value="QKM60245.1"/>
    <property type="molecule type" value="Genomic_DNA"/>
</dbReference>
<dbReference type="GO" id="GO:0016740">
    <property type="term" value="F:transferase activity"/>
    <property type="evidence" value="ECO:0007669"/>
    <property type="project" value="UniProtKB-KW"/>
</dbReference>
<gene>
    <name evidence="11" type="ORF">DN92_03850</name>
</gene>
<dbReference type="Pfam" id="PF02424">
    <property type="entry name" value="ApbE"/>
    <property type="match status" value="1"/>
</dbReference>
<evidence type="ECO:0000313" key="11">
    <source>
        <dbReference type="EMBL" id="QKM60245.1"/>
    </source>
</evidence>
<accession>A0A6M9PMW6</accession>
<evidence type="ECO:0000256" key="5">
    <source>
        <dbReference type="ARBA" id="ARBA00022679"/>
    </source>
</evidence>
<evidence type="ECO:0000256" key="10">
    <source>
        <dbReference type="ARBA" id="ARBA00048540"/>
    </source>
</evidence>
<keyword evidence="12" id="KW-1185">Reference proteome</keyword>
<dbReference type="KEGG" id="pard:DN92_03850"/>
<keyword evidence="6" id="KW-0479">Metal-binding</keyword>
<evidence type="ECO:0000313" key="12">
    <source>
        <dbReference type="Proteomes" id="UP000501090"/>
    </source>
</evidence>
<dbReference type="InterPro" id="IPR024932">
    <property type="entry name" value="ApbE"/>
</dbReference>
<comment type="cofactor">
    <cofactor evidence="1">
        <name>Mg(2+)</name>
        <dbReference type="ChEBI" id="CHEBI:18420"/>
    </cofactor>
</comment>
<dbReference type="Proteomes" id="UP000501090">
    <property type="component" value="Chromosome"/>
</dbReference>
<evidence type="ECO:0000256" key="7">
    <source>
        <dbReference type="ARBA" id="ARBA00022827"/>
    </source>
</evidence>
<evidence type="ECO:0000256" key="8">
    <source>
        <dbReference type="ARBA" id="ARBA00022842"/>
    </source>
</evidence>
<dbReference type="PANTHER" id="PTHR30040">
    <property type="entry name" value="THIAMINE BIOSYNTHESIS LIPOPROTEIN APBE"/>
    <property type="match status" value="1"/>
</dbReference>
<proteinExistence type="predicted"/>
<organism evidence="11 12">
    <name type="scientific">Polynucleobacter arcticus</name>
    <dbReference type="NCBI Taxonomy" id="1743165"/>
    <lineage>
        <taxon>Bacteria</taxon>
        <taxon>Pseudomonadati</taxon>
        <taxon>Pseudomonadota</taxon>
        <taxon>Betaproteobacteria</taxon>
        <taxon>Burkholderiales</taxon>
        <taxon>Burkholderiaceae</taxon>
        <taxon>Polynucleobacter</taxon>
    </lineage>
</organism>
<dbReference type="EC" id="2.7.1.180" evidence="2"/>
<protein>
    <recommendedName>
        <fullName evidence="3">FAD:protein FMN transferase</fullName>
        <ecNumber evidence="2">2.7.1.180</ecNumber>
    </recommendedName>
    <alternativeName>
        <fullName evidence="9">Flavin transferase</fullName>
    </alternativeName>
</protein>
<keyword evidence="7" id="KW-0274">FAD</keyword>
<evidence type="ECO:0000256" key="9">
    <source>
        <dbReference type="ARBA" id="ARBA00031306"/>
    </source>
</evidence>
<keyword evidence="5 11" id="KW-0808">Transferase</keyword>
<dbReference type="Gene3D" id="3.10.520.10">
    <property type="entry name" value="ApbE-like domains"/>
    <property type="match status" value="1"/>
</dbReference>
<dbReference type="PANTHER" id="PTHR30040:SF2">
    <property type="entry name" value="FAD:PROTEIN FMN TRANSFERASE"/>
    <property type="match status" value="1"/>
</dbReference>
<evidence type="ECO:0000256" key="4">
    <source>
        <dbReference type="ARBA" id="ARBA00022630"/>
    </source>
</evidence>
<name>A0A6M9PMW6_9BURK</name>
<dbReference type="SUPFAM" id="SSF143631">
    <property type="entry name" value="ApbE-like"/>
    <property type="match status" value="1"/>
</dbReference>
<keyword evidence="4" id="KW-0285">Flavoprotein</keyword>
<evidence type="ECO:0000256" key="3">
    <source>
        <dbReference type="ARBA" id="ARBA00016337"/>
    </source>
</evidence>
<keyword evidence="8" id="KW-0460">Magnesium</keyword>
<dbReference type="GO" id="GO:0046872">
    <property type="term" value="F:metal ion binding"/>
    <property type="evidence" value="ECO:0007669"/>
    <property type="project" value="UniProtKB-KW"/>
</dbReference>
<evidence type="ECO:0000256" key="1">
    <source>
        <dbReference type="ARBA" id="ARBA00001946"/>
    </source>
</evidence>
<evidence type="ECO:0000256" key="6">
    <source>
        <dbReference type="ARBA" id="ARBA00022723"/>
    </source>
</evidence>
<reference evidence="11 12" key="1">
    <citation type="submission" date="2018-04" db="EMBL/GenBank/DDBJ databases">
        <title>Polynucleobacter sp. UK-Long2-W17 genome.</title>
        <authorList>
            <person name="Hahn M.W."/>
        </authorList>
    </citation>
    <scope>NUCLEOTIDE SEQUENCE [LARGE SCALE GENOMIC DNA]</scope>
    <source>
        <strain evidence="11 12">UK-Long2-W17</strain>
    </source>
</reference>
<comment type="catalytic activity">
    <reaction evidence="10">
        <text>L-threonyl-[protein] + FAD = FMN-L-threonyl-[protein] + AMP + H(+)</text>
        <dbReference type="Rhea" id="RHEA:36847"/>
        <dbReference type="Rhea" id="RHEA-COMP:11060"/>
        <dbReference type="Rhea" id="RHEA-COMP:11061"/>
        <dbReference type="ChEBI" id="CHEBI:15378"/>
        <dbReference type="ChEBI" id="CHEBI:30013"/>
        <dbReference type="ChEBI" id="CHEBI:57692"/>
        <dbReference type="ChEBI" id="CHEBI:74257"/>
        <dbReference type="ChEBI" id="CHEBI:456215"/>
        <dbReference type="EC" id="2.7.1.180"/>
    </reaction>
</comment>
<evidence type="ECO:0000256" key="2">
    <source>
        <dbReference type="ARBA" id="ARBA00011955"/>
    </source>
</evidence>
<dbReference type="RefSeq" id="WP_173960013.1">
    <property type="nucleotide sequence ID" value="NZ_CBCSCC010000003.1"/>
</dbReference>
<dbReference type="AlphaFoldDB" id="A0A6M9PMW6"/>
<sequence length="274" mass="29852">MMRCKPLLGTFVEISTPDEGRFSNAIENAFLAIEEVQALMDFHHPNSELTQINTRSHLEAVRIHPWTAKVLMIAQEMNLLSGGLFNCGIGHCLVDSGLLPRNLDAADYFGGIEHLKFLEPTLVRSDLPLCLDLGGIAKGFAVDLAVNALQYAGALSGSVNAGGDIRVFGNKAQDIQVRNPDHPHEVIYLGNLREGAIATSSLYFAKRDRASPSYLVNPINREHIEFSDSYSVIADQCVYADALTKVVCLSGNIHHPCLAHFCAQAINIPSTLTV</sequence>